<dbReference type="EMBL" id="NWUJ01000009">
    <property type="protein sequence ID" value="PFH32942.1"/>
    <property type="molecule type" value="Genomic_DNA"/>
</dbReference>
<dbReference type="Pfam" id="PF13787">
    <property type="entry name" value="HXXEE"/>
    <property type="match status" value="1"/>
</dbReference>
<keyword evidence="4" id="KW-1185">Reference proteome</keyword>
<evidence type="ECO:0000256" key="2">
    <source>
        <dbReference type="SAM" id="Phobius"/>
    </source>
</evidence>
<feature type="transmembrane region" description="Helical" evidence="2">
    <location>
        <begin position="158"/>
        <end position="175"/>
    </location>
</feature>
<feature type="compositionally biased region" description="Low complexity" evidence="1">
    <location>
        <begin position="28"/>
        <end position="65"/>
    </location>
</feature>
<name>A0A2A9MC28_BESBE</name>
<evidence type="ECO:0008006" key="5">
    <source>
        <dbReference type="Google" id="ProtNLM"/>
    </source>
</evidence>
<evidence type="ECO:0000313" key="4">
    <source>
        <dbReference type="Proteomes" id="UP000224006"/>
    </source>
</evidence>
<evidence type="ECO:0000313" key="3">
    <source>
        <dbReference type="EMBL" id="PFH32942.1"/>
    </source>
</evidence>
<dbReference type="OrthoDB" id="330449at2759"/>
<proteinExistence type="predicted"/>
<comment type="caution">
    <text evidence="3">The sequence shown here is derived from an EMBL/GenBank/DDBJ whole genome shotgun (WGS) entry which is preliminary data.</text>
</comment>
<dbReference type="VEuPathDB" id="ToxoDB:BESB_081410"/>
<feature type="transmembrane region" description="Helical" evidence="2">
    <location>
        <begin position="300"/>
        <end position="324"/>
    </location>
</feature>
<feature type="region of interest" description="Disordered" evidence="1">
    <location>
        <begin position="1"/>
        <end position="65"/>
    </location>
</feature>
<reference evidence="3 4" key="1">
    <citation type="submission" date="2017-09" db="EMBL/GenBank/DDBJ databases">
        <title>Genome sequencing of Besnoitia besnoiti strain Bb-Ger1.</title>
        <authorList>
            <person name="Schares G."/>
            <person name="Venepally P."/>
            <person name="Lorenzi H.A."/>
        </authorList>
    </citation>
    <scope>NUCLEOTIDE SEQUENCE [LARGE SCALE GENOMIC DNA]</scope>
    <source>
        <strain evidence="3 4">Bb-Ger1</strain>
    </source>
</reference>
<protein>
    <recommendedName>
        <fullName evidence="5">HXXEE motif protein</fullName>
    </recommendedName>
</protein>
<sequence length="422" mass="44781">MLPSSAPPPPSGAGAREEGREAERRGSPLKAAPPASSSSASTLSFESSSSFLPQGASSSSSAAGVPSSLVGRAYRAAFLPAAVKDEEAGRDEACAEGAGEALSPFAYNPLESEPEAEAGPVGGPPCPLGTARVTGLFSLPTPAWLTSRSPGSSLAMKRLIWTLLWLLSLFLTLSSPGPPFGKFHILWQDALEVVYRWPGFVYACGYLLLFYIFAGFGSVVTPRSWLAVGSALFCFHLFEEHGLNGLDVRRSPFKQHFNETAAALGAQSELLSDLSVTAVSLLHLVGIGMLAVWQGPWYGTGVFAFGLTLVDGLLHVCMFLFSGFSYNPGLFSACLLSIPSALYYFFLLDRYMLENSAASFLRALKLGLALGAAAYALLALAVLCHLPAVAYVAAYLPPLVVALLQFHDFKKLGGSPLWAELW</sequence>
<feature type="compositionally biased region" description="Basic and acidic residues" evidence="1">
    <location>
        <begin position="15"/>
        <end position="26"/>
    </location>
</feature>
<organism evidence="3 4">
    <name type="scientific">Besnoitia besnoiti</name>
    <name type="common">Apicomplexan protozoan</name>
    <dbReference type="NCBI Taxonomy" id="94643"/>
    <lineage>
        <taxon>Eukaryota</taxon>
        <taxon>Sar</taxon>
        <taxon>Alveolata</taxon>
        <taxon>Apicomplexa</taxon>
        <taxon>Conoidasida</taxon>
        <taxon>Coccidia</taxon>
        <taxon>Eucoccidiorida</taxon>
        <taxon>Eimeriorina</taxon>
        <taxon>Sarcocystidae</taxon>
        <taxon>Besnoitia</taxon>
    </lineage>
</organism>
<dbReference type="AlphaFoldDB" id="A0A2A9MC28"/>
<gene>
    <name evidence="3" type="ORF">BESB_081410</name>
</gene>
<dbReference type="GeneID" id="40313067"/>
<evidence type="ECO:0000256" key="1">
    <source>
        <dbReference type="SAM" id="MobiDB-lite"/>
    </source>
</evidence>
<dbReference type="Proteomes" id="UP000224006">
    <property type="component" value="Chromosome VIII"/>
</dbReference>
<keyword evidence="2" id="KW-0812">Transmembrane</keyword>
<keyword evidence="2" id="KW-1133">Transmembrane helix</keyword>
<dbReference type="KEGG" id="bbes:BESB_081410"/>
<feature type="transmembrane region" description="Helical" evidence="2">
    <location>
        <begin position="274"/>
        <end position="293"/>
    </location>
</feature>
<feature type="transmembrane region" description="Helical" evidence="2">
    <location>
        <begin position="195"/>
        <end position="213"/>
    </location>
</feature>
<feature type="transmembrane region" description="Helical" evidence="2">
    <location>
        <begin position="360"/>
        <end position="382"/>
    </location>
</feature>
<keyword evidence="2" id="KW-0472">Membrane</keyword>
<feature type="transmembrane region" description="Helical" evidence="2">
    <location>
        <begin position="388"/>
        <end position="406"/>
    </location>
</feature>
<dbReference type="RefSeq" id="XP_029216951.1">
    <property type="nucleotide sequence ID" value="XM_029366491.1"/>
</dbReference>
<feature type="compositionally biased region" description="Pro residues" evidence="1">
    <location>
        <begin position="1"/>
        <end position="11"/>
    </location>
</feature>
<accession>A0A2A9MC28</accession>
<dbReference type="InterPro" id="IPR025671">
    <property type="entry name" value="HXXEE"/>
</dbReference>
<feature type="transmembrane region" description="Helical" evidence="2">
    <location>
        <begin position="330"/>
        <end position="348"/>
    </location>
</feature>